<comment type="caution">
    <text evidence="1">The sequence shown here is derived from an EMBL/GenBank/DDBJ whole genome shotgun (WGS) entry which is preliminary data.</text>
</comment>
<dbReference type="AlphaFoldDB" id="A0A2V3IDA8"/>
<accession>A0A2V3IDA8</accession>
<name>A0A2V3IDA8_9FLOR</name>
<evidence type="ECO:0000313" key="2">
    <source>
        <dbReference type="Proteomes" id="UP000247409"/>
    </source>
</evidence>
<dbReference type="Proteomes" id="UP000247409">
    <property type="component" value="Unassembled WGS sequence"/>
</dbReference>
<proteinExistence type="predicted"/>
<sequence length="184" mass="21108">MVARVPAFTSGLRNLYDKRGWNCVHLDDVLEMLIVRLLKGLNVSMLQYQETAGAWLLVVSTARMLIRSVTGASRSYHLARHPEGTVQDFTSLSYYDKNAVQCRTVNAMLQLMPRKRFLSTEQRSSENHQNMLGERIEELNDEKVQKLIIDIQSYGEKSAELHALLMFPEILGPFSDSYITEHFN</sequence>
<gene>
    <name evidence="1" type="ORF">BWQ96_10220</name>
</gene>
<evidence type="ECO:0000313" key="1">
    <source>
        <dbReference type="EMBL" id="PXF40069.1"/>
    </source>
</evidence>
<reference evidence="1 2" key="1">
    <citation type="journal article" date="2018" name="Mol. Biol. Evol.">
        <title>Analysis of the draft genome of the red seaweed Gracilariopsis chorda provides insights into genome size evolution in Rhodophyta.</title>
        <authorList>
            <person name="Lee J."/>
            <person name="Yang E.C."/>
            <person name="Graf L."/>
            <person name="Yang J.H."/>
            <person name="Qiu H."/>
            <person name="Zel Zion U."/>
            <person name="Chan C.X."/>
            <person name="Stephens T.G."/>
            <person name="Weber A.P.M."/>
            <person name="Boo G.H."/>
            <person name="Boo S.M."/>
            <person name="Kim K.M."/>
            <person name="Shin Y."/>
            <person name="Jung M."/>
            <person name="Lee S.J."/>
            <person name="Yim H.S."/>
            <person name="Lee J.H."/>
            <person name="Bhattacharya D."/>
            <person name="Yoon H.S."/>
        </authorList>
    </citation>
    <scope>NUCLEOTIDE SEQUENCE [LARGE SCALE GENOMIC DNA]</scope>
    <source>
        <strain evidence="1 2">SKKU-2015</strain>
        <tissue evidence="1">Whole body</tissue>
    </source>
</reference>
<protein>
    <submittedName>
        <fullName evidence="1">Uncharacterized protein</fullName>
    </submittedName>
</protein>
<organism evidence="1 2">
    <name type="scientific">Gracilariopsis chorda</name>
    <dbReference type="NCBI Taxonomy" id="448386"/>
    <lineage>
        <taxon>Eukaryota</taxon>
        <taxon>Rhodophyta</taxon>
        <taxon>Florideophyceae</taxon>
        <taxon>Rhodymeniophycidae</taxon>
        <taxon>Gracilariales</taxon>
        <taxon>Gracilariaceae</taxon>
        <taxon>Gracilariopsis</taxon>
    </lineage>
</organism>
<keyword evidence="2" id="KW-1185">Reference proteome</keyword>
<dbReference type="EMBL" id="NBIV01000363">
    <property type="protein sequence ID" value="PXF40069.1"/>
    <property type="molecule type" value="Genomic_DNA"/>
</dbReference>